<evidence type="ECO:0000256" key="2">
    <source>
        <dbReference type="ARBA" id="ARBA00022741"/>
    </source>
</evidence>
<proteinExistence type="predicted"/>
<reference evidence="6" key="2">
    <citation type="submission" date="2021-09" db="EMBL/GenBank/DDBJ databases">
        <authorList>
            <person name="Gilroy R."/>
        </authorList>
    </citation>
    <scope>NUCLEOTIDE SEQUENCE</scope>
    <source>
        <strain evidence="6">ChiGjej2B2-19336</strain>
    </source>
</reference>
<sequence length="399" mass="45781">MKNFVFISPNFPVNYWKFCHHLKADGINVLGIGDQPYAQLLPELRNSLQEYYKVGSLENYDEVYRAMGYFIHKYGRIDWLESNNEYWLERDAALRTDFNITSGFQTKDMPRIRYKSGMKKYYQQAGIATAPYCLVKNREECLAFIGKVGWPVVVKPDNGVGASDTRKLASEKDLDEFLAHRTHGVQYIMEEFIHAEINSYDAIYNSKGEPIFETGNVTPISLMDVVNDADNSIYYLLKELPEDTRAAGRATAKSFGVKSRFVHFEFFRLTQDQEGMGKKGEIVALEVNMRPCGGYSPDMMNFACSTDVYKIWADMIAFDRSTQPEGEHFYCAFAGRRDAKKFKFSHEEIMARYGAQMKMVGRIPSALAEAMADQMYMANFSTMEDMKRFYADVLAAPEQ</sequence>
<evidence type="ECO:0000259" key="5">
    <source>
        <dbReference type="PROSITE" id="PS50975"/>
    </source>
</evidence>
<dbReference type="GO" id="GO:0016874">
    <property type="term" value="F:ligase activity"/>
    <property type="evidence" value="ECO:0007669"/>
    <property type="project" value="UniProtKB-KW"/>
</dbReference>
<dbReference type="InterPro" id="IPR013815">
    <property type="entry name" value="ATP_grasp_subdomain_1"/>
</dbReference>
<evidence type="ECO:0000256" key="3">
    <source>
        <dbReference type="ARBA" id="ARBA00022840"/>
    </source>
</evidence>
<dbReference type="InterPro" id="IPR011761">
    <property type="entry name" value="ATP-grasp"/>
</dbReference>
<keyword evidence="3 4" id="KW-0067">ATP-binding</keyword>
<reference evidence="6" key="1">
    <citation type="journal article" date="2021" name="PeerJ">
        <title>Extensive microbial diversity within the chicken gut microbiome revealed by metagenomics and culture.</title>
        <authorList>
            <person name="Gilroy R."/>
            <person name="Ravi A."/>
            <person name="Getino M."/>
            <person name="Pursley I."/>
            <person name="Horton D.L."/>
            <person name="Alikhan N.F."/>
            <person name="Baker D."/>
            <person name="Gharbi K."/>
            <person name="Hall N."/>
            <person name="Watson M."/>
            <person name="Adriaenssens E.M."/>
            <person name="Foster-Nyarko E."/>
            <person name="Jarju S."/>
            <person name="Secka A."/>
            <person name="Antonio M."/>
            <person name="Oren A."/>
            <person name="Chaudhuri R.R."/>
            <person name="La Ragione R."/>
            <person name="Hildebrand F."/>
            <person name="Pallen M.J."/>
        </authorList>
    </citation>
    <scope>NUCLEOTIDE SEQUENCE</scope>
    <source>
        <strain evidence="6">ChiGjej2B2-19336</strain>
    </source>
</reference>
<dbReference type="SUPFAM" id="SSF56059">
    <property type="entry name" value="Glutathione synthetase ATP-binding domain-like"/>
    <property type="match status" value="1"/>
</dbReference>
<dbReference type="Gene3D" id="3.30.1490.20">
    <property type="entry name" value="ATP-grasp fold, A domain"/>
    <property type="match status" value="1"/>
</dbReference>
<dbReference type="Proteomes" id="UP000698963">
    <property type="component" value="Unassembled WGS sequence"/>
</dbReference>
<evidence type="ECO:0000313" key="7">
    <source>
        <dbReference type="Proteomes" id="UP000698963"/>
    </source>
</evidence>
<organism evidence="6 7">
    <name type="scientific">Mailhella massiliensis</name>
    <dbReference type="NCBI Taxonomy" id="1903261"/>
    <lineage>
        <taxon>Bacteria</taxon>
        <taxon>Pseudomonadati</taxon>
        <taxon>Thermodesulfobacteriota</taxon>
        <taxon>Desulfovibrionia</taxon>
        <taxon>Desulfovibrionales</taxon>
        <taxon>Desulfovibrionaceae</taxon>
        <taxon>Mailhella</taxon>
    </lineage>
</organism>
<dbReference type="AlphaFoldDB" id="A0A921AXT3"/>
<dbReference type="PROSITE" id="PS50975">
    <property type="entry name" value="ATP_GRASP"/>
    <property type="match status" value="1"/>
</dbReference>
<keyword evidence="1" id="KW-0436">Ligase</keyword>
<dbReference type="PANTHER" id="PTHR43585">
    <property type="entry name" value="FUMIPYRROLE BIOSYNTHESIS PROTEIN C"/>
    <property type="match status" value="1"/>
</dbReference>
<dbReference type="Gene3D" id="3.30.470.20">
    <property type="entry name" value="ATP-grasp fold, B domain"/>
    <property type="match status" value="1"/>
</dbReference>
<name>A0A921AXT3_9BACT</name>
<keyword evidence="2 4" id="KW-0547">Nucleotide-binding</keyword>
<accession>A0A921AXT3</accession>
<gene>
    <name evidence="6" type="ORF">K8W16_11710</name>
</gene>
<dbReference type="RefSeq" id="WP_304124050.1">
    <property type="nucleotide sequence ID" value="NZ_DYZA01000239.1"/>
</dbReference>
<protein>
    <recommendedName>
        <fullName evidence="5">ATP-grasp domain-containing protein</fullName>
    </recommendedName>
</protein>
<dbReference type="GO" id="GO:0005524">
    <property type="term" value="F:ATP binding"/>
    <property type="evidence" value="ECO:0007669"/>
    <property type="project" value="UniProtKB-UniRule"/>
</dbReference>
<dbReference type="GO" id="GO:0046872">
    <property type="term" value="F:metal ion binding"/>
    <property type="evidence" value="ECO:0007669"/>
    <property type="project" value="InterPro"/>
</dbReference>
<evidence type="ECO:0000256" key="1">
    <source>
        <dbReference type="ARBA" id="ARBA00022598"/>
    </source>
</evidence>
<evidence type="ECO:0000256" key="4">
    <source>
        <dbReference type="PROSITE-ProRule" id="PRU00409"/>
    </source>
</evidence>
<dbReference type="InterPro" id="IPR052032">
    <property type="entry name" value="ATP-dep_AA_Ligase"/>
</dbReference>
<dbReference type="PANTHER" id="PTHR43585:SF2">
    <property type="entry name" value="ATP-GRASP ENZYME FSQD"/>
    <property type="match status" value="1"/>
</dbReference>
<evidence type="ECO:0000313" key="6">
    <source>
        <dbReference type="EMBL" id="HJD98295.1"/>
    </source>
</evidence>
<feature type="domain" description="ATP-grasp" evidence="5">
    <location>
        <begin position="119"/>
        <end position="317"/>
    </location>
</feature>
<dbReference type="EMBL" id="DYZA01000239">
    <property type="protein sequence ID" value="HJD98295.1"/>
    <property type="molecule type" value="Genomic_DNA"/>
</dbReference>
<comment type="caution">
    <text evidence="6">The sequence shown here is derived from an EMBL/GenBank/DDBJ whole genome shotgun (WGS) entry which is preliminary data.</text>
</comment>